<evidence type="ECO:0000313" key="4">
    <source>
        <dbReference type="Proteomes" id="UP000323300"/>
    </source>
</evidence>
<name>A0A1I3WXU1_9HYPH</name>
<dbReference type="PANTHER" id="PTHR11091:SF0">
    <property type="entry name" value="MALATE DEHYDROGENASE"/>
    <property type="match status" value="1"/>
</dbReference>
<sequence length="334" mass="34074">MTDMKTLGLDEARALCEQAAMSAGASAETAQSIARAMVAAEADGQASVGLAHFIDYLTDLQAGRIKGKAAPEITRPAPAIVLSNAHGGAAHPGFDMAFDDLVAAARACGVAIFSQKNSYTCGALGYFTGRLVEAGFVALATTNGPPIVAGSGGTRAVYCTNPMSFAAPQDGGPPLLIDQSSSATAFVNVRKAAAEGRPIPAGWALDSEGRPTTDANAAMKGVLLAFGGERGANIALMVDVLSAGLPGANWSVEAPPFGTGSDGPGTGMFVLAIDPQVFGPGFGKRMRSQIERLGGEYGVHIPGLAKAAARQRSADQGISVPDAIYRRIAEWPGR</sequence>
<dbReference type="OrthoDB" id="9811519at2"/>
<dbReference type="Gene3D" id="1.10.1530.10">
    <property type="match status" value="1"/>
</dbReference>
<organism evidence="3 4">
    <name type="scientific">Neomesorhizobium albiziae</name>
    <dbReference type="NCBI Taxonomy" id="335020"/>
    <lineage>
        <taxon>Bacteria</taxon>
        <taxon>Pseudomonadati</taxon>
        <taxon>Pseudomonadota</taxon>
        <taxon>Alphaproteobacteria</taxon>
        <taxon>Hyphomicrobiales</taxon>
        <taxon>Phyllobacteriaceae</taxon>
        <taxon>Neomesorhizobium</taxon>
    </lineage>
</organism>
<reference evidence="3 4" key="1">
    <citation type="submission" date="2016-10" db="EMBL/GenBank/DDBJ databases">
        <authorList>
            <person name="Varghese N."/>
            <person name="Submissions S."/>
        </authorList>
    </citation>
    <scope>NUCLEOTIDE SEQUENCE [LARGE SCALE GENOMIC DNA]</scope>
    <source>
        <strain evidence="3 4">DSM 21822</strain>
    </source>
</reference>
<keyword evidence="2" id="KW-0560">Oxidoreductase</keyword>
<dbReference type="InterPro" id="IPR036111">
    <property type="entry name" value="Mal/L-sulfo/L-lacto_DH-like_sf"/>
</dbReference>
<proteinExistence type="inferred from homology"/>
<dbReference type="RefSeq" id="WP_149759231.1">
    <property type="nucleotide sequence ID" value="NZ_BSPE01000028.1"/>
</dbReference>
<dbReference type="InterPro" id="IPR043143">
    <property type="entry name" value="Mal/L-sulf/L-lact_DH-like_NADP"/>
</dbReference>
<accession>A0A1I3WXU1</accession>
<dbReference type="Pfam" id="PF02615">
    <property type="entry name" value="Ldh_2"/>
    <property type="match status" value="1"/>
</dbReference>
<dbReference type="EMBL" id="FOSL01000002">
    <property type="protein sequence ID" value="SFK11767.1"/>
    <property type="molecule type" value="Genomic_DNA"/>
</dbReference>
<dbReference type="InterPro" id="IPR043144">
    <property type="entry name" value="Mal/L-sulf/L-lact_DH-like_ah"/>
</dbReference>
<dbReference type="InterPro" id="IPR003767">
    <property type="entry name" value="Malate/L-lactate_DH-like"/>
</dbReference>
<dbReference type="Proteomes" id="UP000323300">
    <property type="component" value="Unassembled WGS sequence"/>
</dbReference>
<dbReference type="GO" id="GO:0016491">
    <property type="term" value="F:oxidoreductase activity"/>
    <property type="evidence" value="ECO:0007669"/>
    <property type="project" value="UniProtKB-KW"/>
</dbReference>
<dbReference type="SUPFAM" id="SSF89733">
    <property type="entry name" value="L-sulfolactate dehydrogenase-like"/>
    <property type="match status" value="1"/>
</dbReference>
<protein>
    <submittedName>
        <fullName evidence="3">(2R)-3-sulfolactate dehydrogenase (NADP+)</fullName>
    </submittedName>
</protein>
<keyword evidence="4" id="KW-1185">Reference proteome</keyword>
<dbReference type="PANTHER" id="PTHR11091">
    <property type="entry name" value="OXIDOREDUCTASE-RELATED"/>
    <property type="match status" value="1"/>
</dbReference>
<comment type="similarity">
    <text evidence="1">Belongs to the LDH2/MDH2 oxidoreductase family.</text>
</comment>
<gene>
    <name evidence="3" type="ORF">SAMN04488498_102542</name>
</gene>
<dbReference type="Gene3D" id="3.30.1370.60">
    <property type="entry name" value="Hypothetical oxidoreductase yiak, domain 2"/>
    <property type="match status" value="1"/>
</dbReference>
<evidence type="ECO:0000256" key="2">
    <source>
        <dbReference type="ARBA" id="ARBA00023002"/>
    </source>
</evidence>
<dbReference type="AlphaFoldDB" id="A0A1I3WXU1"/>
<evidence type="ECO:0000313" key="3">
    <source>
        <dbReference type="EMBL" id="SFK11767.1"/>
    </source>
</evidence>
<evidence type="ECO:0000256" key="1">
    <source>
        <dbReference type="ARBA" id="ARBA00006056"/>
    </source>
</evidence>